<sequence length="551" mass="62916">MKENKIKIGLAFSGGGFRATSFSLGVLSFLNSIKLSDQSLLTRVVALSTISGGTITGTRYAIGIKKNESFEEIYSSLYKFMSQIDLIDLSLSELISKNEWSSKGINSLISAFADVYDKELFNQEKFGILLTDNNPIHLKHISFNATEFANALQFRFQRTEKIRNPKENEPDRGIIGNYYYRIPENIAKNIRMADILAASSCFPGGFEPINFPDDFSLPQSKENEDVFRNNNFPVGLMDGGIVDNQGIEPLLLTEDRMKRNRADSSDNDSNELDLLIISDVTSPYMEDFKASKKQKKSFLRTLSPQIIFIANSILLLCSLVGLFFSIKNGLLLSIIILSSLSTLNILLFIIATVIKKMPEKFQIPQAFMKPFTKLLKIKLGVYENLILNRTNSLLKMTNDVFLKHIRRLNYNKIYTDKSWKNRRIMNAIYELRFGEQKLQNKIKNQKINKSLIPSKALQEVATVAASMGTTLWFTKDELNKKNMLNSIIACGQFTMCWNLLEYIGKIKSNPENINESHNELIKSESIVLLYWEKFNKDPYWQVNEINNKTNF</sequence>
<dbReference type="SUPFAM" id="SSF52151">
    <property type="entry name" value="FabD/lysophospholipase-like"/>
    <property type="match status" value="1"/>
</dbReference>
<accession>A0ABT5VT69</accession>
<name>A0ABT5VT69_9BACT</name>
<dbReference type="Gene3D" id="3.40.1090.10">
    <property type="entry name" value="Cytosolic phospholipase A2 catalytic domain"/>
    <property type="match status" value="2"/>
</dbReference>
<evidence type="ECO:0000313" key="5">
    <source>
        <dbReference type="Proteomes" id="UP001528920"/>
    </source>
</evidence>
<organism evidence="4 5">
    <name type="scientific">Paralabilibaculum antarcticum</name>
    <dbReference type="NCBI Taxonomy" id="2912572"/>
    <lineage>
        <taxon>Bacteria</taxon>
        <taxon>Pseudomonadati</taxon>
        <taxon>Bacteroidota</taxon>
        <taxon>Bacteroidia</taxon>
        <taxon>Marinilabiliales</taxon>
        <taxon>Marinifilaceae</taxon>
        <taxon>Paralabilibaculum</taxon>
    </lineage>
</organism>
<dbReference type="EMBL" id="JAKJSC010000001">
    <property type="protein sequence ID" value="MDE5418455.1"/>
    <property type="molecule type" value="Genomic_DNA"/>
</dbReference>
<evidence type="ECO:0000313" key="4">
    <source>
        <dbReference type="EMBL" id="MDE5418455.1"/>
    </source>
</evidence>
<comment type="caution">
    <text evidence="4">The sequence shown here is derived from an EMBL/GenBank/DDBJ whole genome shotgun (WGS) entry which is preliminary data.</text>
</comment>
<keyword evidence="2" id="KW-1133">Transmembrane helix</keyword>
<dbReference type="InterPro" id="IPR002641">
    <property type="entry name" value="PNPLA_dom"/>
</dbReference>
<dbReference type="RefSeq" id="WP_275109780.1">
    <property type="nucleotide sequence ID" value="NZ_JAKJSC010000001.1"/>
</dbReference>
<protein>
    <submittedName>
        <fullName evidence="4">Patatin-like phospholipase family protein</fullName>
    </submittedName>
</protein>
<evidence type="ECO:0000256" key="2">
    <source>
        <dbReference type="SAM" id="Phobius"/>
    </source>
</evidence>
<keyword evidence="5" id="KW-1185">Reference proteome</keyword>
<evidence type="ECO:0000259" key="3">
    <source>
        <dbReference type="Pfam" id="PF01734"/>
    </source>
</evidence>
<feature type="transmembrane region" description="Helical" evidence="2">
    <location>
        <begin position="330"/>
        <end position="354"/>
    </location>
</feature>
<keyword evidence="2" id="KW-0812">Transmembrane</keyword>
<reference evidence="4 5" key="1">
    <citation type="submission" date="2022-01" db="EMBL/GenBank/DDBJ databases">
        <title>Labilibaculum sp. nov, a marine bacterium isolated from Antarctica.</title>
        <authorList>
            <person name="Dai W."/>
        </authorList>
    </citation>
    <scope>NUCLEOTIDE SEQUENCE [LARGE SCALE GENOMIC DNA]</scope>
    <source>
        <strain evidence="4 5">DW002</strain>
    </source>
</reference>
<keyword evidence="2" id="KW-0472">Membrane</keyword>
<gene>
    <name evidence="4" type="ORF">L3049_10585</name>
</gene>
<proteinExistence type="predicted"/>
<evidence type="ECO:0000256" key="1">
    <source>
        <dbReference type="ARBA" id="ARBA00023098"/>
    </source>
</evidence>
<keyword evidence="1" id="KW-0443">Lipid metabolism</keyword>
<dbReference type="Proteomes" id="UP001528920">
    <property type="component" value="Unassembled WGS sequence"/>
</dbReference>
<feature type="transmembrane region" description="Helical" evidence="2">
    <location>
        <begin position="302"/>
        <end position="324"/>
    </location>
</feature>
<dbReference type="Pfam" id="PF01734">
    <property type="entry name" value="Patatin"/>
    <property type="match status" value="1"/>
</dbReference>
<dbReference type="InterPro" id="IPR016035">
    <property type="entry name" value="Acyl_Trfase/lysoPLipase"/>
</dbReference>
<feature type="domain" description="PNPLA" evidence="3">
    <location>
        <begin position="10"/>
        <end position="250"/>
    </location>
</feature>